<feature type="coiled-coil region" evidence="1">
    <location>
        <begin position="45"/>
        <end position="89"/>
    </location>
</feature>
<dbReference type="Proteomes" id="UP000266389">
    <property type="component" value="Unassembled WGS sequence"/>
</dbReference>
<sequence length="103" mass="11953">MRLKLDPQKEREFFAIVQEKYDGDLHAALRRAIEYFLMCEKSRNLKQVSETLREIQGKISRIREMSAQISDAMKSINETNARIKEAQEARELKNGTIPKSLGL</sequence>
<evidence type="ECO:0000313" key="3">
    <source>
        <dbReference type="Proteomes" id="UP000266389"/>
    </source>
</evidence>
<gene>
    <name evidence="2" type="ORF">D0433_01090</name>
</gene>
<evidence type="ECO:0000313" key="2">
    <source>
        <dbReference type="EMBL" id="RFM25250.1"/>
    </source>
</evidence>
<evidence type="ECO:0000256" key="1">
    <source>
        <dbReference type="SAM" id="Coils"/>
    </source>
</evidence>
<proteinExistence type="predicted"/>
<dbReference type="AlphaFoldDB" id="A0A395M3C8"/>
<accession>A0A395M3C8</accession>
<dbReference type="EMBL" id="PHFL01000007">
    <property type="protein sequence ID" value="RFM25250.1"/>
    <property type="molecule type" value="Genomic_DNA"/>
</dbReference>
<organism evidence="2 3">
    <name type="scientific">Candidatus Thermochlorobacter aerophilus</name>
    <dbReference type="NCBI Taxonomy" id="1868324"/>
    <lineage>
        <taxon>Bacteria</taxon>
        <taxon>Pseudomonadati</taxon>
        <taxon>Chlorobiota</taxon>
        <taxon>Chlorobiia</taxon>
        <taxon>Chlorobiales</taxon>
        <taxon>Candidatus Thermochlorobacteriaceae</taxon>
        <taxon>Candidatus Thermochlorobacter</taxon>
    </lineage>
</organism>
<comment type="caution">
    <text evidence="2">The sequence shown here is derived from an EMBL/GenBank/DDBJ whole genome shotgun (WGS) entry which is preliminary data.</text>
</comment>
<name>A0A395M3C8_9BACT</name>
<protein>
    <submittedName>
        <fullName evidence="2">Uncharacterized protein</fullName>
    </submittedName>
</protein>
<keyword evidence="1" id="KW-0175">Coiled coil</keyword>
<reference evidence="2 3" key="1">
    <citation type="journal article" date="2011" name="ISME J.">
        <title>Community ecology of hot spring cyanobacterial mats: predominant populations and their functional potential.</title>
        <authorList>
            <person name="Klatt C.G."/>
            <person name="Wood J.M."/>
            <person name="Rusch D.B."/>
            <person name="Bateson M.M."/>
            <person name="Hamamura N."/>
            <person name="Heidelberg J.F."/>
            <person name="Grossman A.R."/>
            <person name="Bhaya D."/>
            <person name="Cohan F.M."/>
            <person name="Kuhl M."/>
            <person name="Bryant D.A."/>
            <person name="Ward D.M."/>
        </authorList>
    </citation>
    <scope>NUCLEOTIDE SEQUENCE [LARGE SCALE GENOMIC DNA]</scope>
    <source>
        <strain evidence="2">OS</strain>
    </source>
</reference>